<protein>
    <submittedName>
        <fullName evidence="12">Lectin, putative</fullName>
    </submittedName>
</protein>
<gene>
    <name evidence="12" type="ORF">TSTA_012700</name>
</gene>
<keyword evidence="10" id="KW-0812">Transmembrane</keyword>
<keyword evidence="8" id="KW-0170">Cobalt</keyword>
<dbReference type="PANTHER" id="PTHR46471:SF2">
    <property type="entry name" value="CHITIN DEACETYLASE-RELATED"/>
    <property type="match status" value="1"/>
</dbReference>
<dbReference type="SUPFAM" id="SSF57016">
    <property type="entry name" value="Plant lectins/antimicrobial peptides"/>
    <property type="match status" value="2"/>
</dbReference>
<evidence type="ECO:0000256" key="2">
    <source>
        <dbReference type="ARBA" id="ARBA00022669"/>
    </source>
</evidence>
<dbReference type="CDD" id="cd11618">
    <property type="entry name" value="ChtBD1_1"/>
    <property type="match status" value="1"/>
</dbReference>
<feature type="transmembrane region" description="Helical" evidence="10">
    <location>
        <begin position="148"/>
        <end position="176"/>
    </location>
</feature>
<dbReference type="eggNOG" id="ENOG502SQAP">
    <property type="taxonomic scope" value="Eukaryota"/>
</dbReference>
<dbReference type="OrthoDB" id="5985073at2759"/>
<dbReference type="PROSITE" id="PS50941">
    <property type="entry name" value="CHIT_BIND_I_2"/>
    <property type="match status" value="2"/>
</dbReference>
<dbReference type="SMART" id="SM00270">
    <property type="entry name" value="ChtBD1"/>
    <property type="match status" value="2"/>
</dbReference>
<keyword evidence="13" id="KW-1185">Reference proteome</keyword>
<evidence type="ECO:0000256" key="5">
    <source>
        <dbReference type="ARBA" id="ARBA00022801"/>
    </source>
</evidence>
<feature type="disulfide bond" evidence="9">
    <location>
        <begin position="28"/>
        <end position="42"/>
    </location>
</feature>
<organism evidence="12 13">
    <name type="scientific">Talaromyces stipitatus (strain ATCC 10500 / CBS 375.48 / QM 6759 / NRRL 1006)</name>
    <name type="common">Penicillium stipitatum</name>
    <dbReference type="NCBI Taxonomy" id="441959"/>
    <lineage>
        <taxon>Eukaryota</taxon>
        <taxon>Fungi</taxon>
        <taxon>Dikarya</taxon>
        <taxon>Ascomycota</taxon>
        <taxon>Pezizomycotina</taxon>
        <taxon>Eurotiomycetes</taxon>
        <taxon>Eurotiomycetidae</taxon>
        <taxon>Eurotiales</taxon>
        <taxon>Trichocomaceae</taxon>
        <taxon>Talaromyces</taxon>
        <taxon>Talaromyces sect. Talaromyces</taxon>
    </lineage>
</organism>
<dbReference type="GO" id="GO:0008061">
    <property type="term" value="F:chitin binding"/>
    <property type="evidence" value="ECO:0007669"/>
    <property type="project" value="UniProtKB-UniRule"/>
</dbReference>
<dbReference type="InParanoid" id="B8MF64"/>
<keyword evidence="10" id="KW-0472">Membrane</keyword>
<dbReference type="PANTHER" id="PTHR46471">
    <property type="entry name" value="CHITIN DEACETYLASE"/>
    <property type="match status" value="1"/>
</dbReference>
<keyword evidence="5" id="KW-0378">Hydrolase</keyword>
<evidence type="ECO:0000256" key="7">
    <source>
        <dbReference type="ARBA" id="ARBA00023277"/>
    </source>
</evidence>
<keyword evidence="4" id="KW-0732">Signal</keyword>
<evidence type="ECO:0000256" key="8">
    <source>
        <dbReference type="ARBA" id="ARBA00023285"/>
    </source>
</evidence>
<proteinExistence type="predicted"/>
<dbReference type="InterPro" id="IPR036861">
    <property type="entry name" value="Endochitinase-like_sf"/>
</dbReference>
<sequence>MASISTDGNCGSNSKTNSTCLGSTYGDCCSAKGYCGGTSDYCGGGCQSAFGNSTAGAMNPTKASSTTASASTSTTTGTVSEDGNCGSNSAVFATCLGSEWGNCCSSHGFCGGNISYCSAGCQSEFGNCGLAAMTTNTTSNSDSSSGHLGAGAIAGISVGSAIGGLALVAVLVWLAFFRTKKKIKYSVRIEDELKPYPPSKPFVDSHELDGHGNLKHEIDGRGGYVRQELDTRMISELPAEPGHK</sequence>
<evidence type="ECO:0000256" key="6">
    <source>
        <dbReference type="ARBA" id="ARBA00023026"/>
    </source>
</evidence>
<dbReference type="EMBL" id="EQ962656">
    <property type="protein sequence ID" value="EED16163.1"/>
    <property type="molecule type" value="Genomic_DNA"/>
</dbReference>
<keyword evidence="2 9" id="KW-0147">Chitin-binding</keyword>
<evidence type="ECO:0000256" key="3">
    <source>
        <dbReference type="ARBA" id="ARBA00022723"/>
    </source>
</evidence>
<feature type="disulfide bond" evidence="9">
    <location>
        <begin position="103"/>
        <end position="117"/>
    </location>
</feature>
<dbReference type="GO" id="GO:0016787">
    <property type="term" value="F:hydrolase activity"/>
    <property type="evidence" value="ECO:0007669"/>
    <property type="project" value="UniProtKB-KW"/>
</dbReference>
<feature type="domain" description="Chitin-binding type-1" evidence="11">
    <location>
        <begin position="7"/>
        <end position="55"/>
    </location>
</feature>
<dbReference type="Gene3D" id="3.30.60.10">
    <property type="entry name" value="Endochitinase-like"/>
    <property type="match status" value="2"/>
</dbReference>
<feature type="domain" description="Chitin-binding type-1" evidence="11">
    <location>
        <begin position="82"/>
        <end position="130"/>
    </location>
</feature>
<comment type="cofactor">
    <cofactor evidence="1">
        <name>Co(2+)</name>
        <dbReference type="ChEBI" id="CHEBI:48828"/>
    </cofactor>
</comment>
<evidence type="ECO:0000259" key="11">
    <source>
        <dbReference type="PROSITE" id="PS50941"/>
    </source>
</evidence>
<dbReference type="HOGENOM" id="CLU_1111388_0_0_1"/>
<dbReference type="InterPro" id="IPR001002">
    <property type="entry name" value="Chitin-bd_1"/>
</dbReference>
<dbReference type="PhylomeDB" id="B8MF64"/>
<evidence type="ECO:0000313" key="13">
    <source>
        <dbReference type="Proteomes" id="UP000001745"/>
    </source>
</evidence>
<dbReference type="STRING" id="441959.B8MF64"/>
<dbReference type="GeneID" id="8108146"/>
<dbReference type="RefSeq" id="XP_002483397.1">
    <property type="nucleotide sequence ID" value="XM_002483352.1"/>
</dbReference>
<accession>B8MF64</accession>
<keyword evidence="6" id="KW-0843">Virulence</keyword>
<reference evidence="13" key="1">
    <citation type="journal article" date="2015" name="Genome Announc.">
        <title>Genome sequence of the AIDS-associated pathogen Penicillium marneffei (ATCC18224) and its near taxonomic relative Talaromyces stipitatus (ATCC10500).</title>
        <authorList>
            <person name="Nierman W.C."/>
            <person name="Fedorova-Abrams N.D."/>
            <person name="Andrianopoulos A."/>
        </authorList>
    </citation>
    <scope>NUCLEOTIDE SEQUENCE [LARGE SCALE GENOMIC DNA]</scope>
    <source>
        <strain evidence="13">ATCC 10500 / CBS 375.48 / QM 6759 / NRRL 1006</strain>
    </source>
</reference>
<dbReference type="GO" id="GO:0046872">
    <property type="term" value="F:metal ion binding"/>
    <property type="evidence" value="ECO:0007669"/>
    <property type="project" value="UniProtKB-KW"/>
</dbReference>
<evidence type="ECO:0000256" key="10">
    <source>
        <dbReference type="SAM" id="Phobius"/>
    </source>
</evidence>
<keyword evidence="7" id="KW-0119">Carbohydrate metabolism</keyword>
<comment type="caution">
    <text evidence="9">Lacks conserved residue(s) required for the propagation of feature annotation.</text>
</comment>
<dbReference type="Proteomes" id="UP000001745">
    <property type="component" value="Unassembled WGS sequence"/>
</dbReference>
<dbReference type="Pfam" id="PF00187">
    <property type="entry name" value="Chitin_bind_1"/>
    <property type="match status" value="1"/>
</dbReference>
<keyword evidence="9" id="KW-1015">Disulfide bond</keyword>
<name>B8MF64_TALSN</name>
<evidence type="ECO:0000256" key="4">
    <source>
        <dbReference type="ARBA" id="ARBA00022729"/>
    </source>
</evidence>
<evidence type="ECO:0000256" key="1">
    <source>
        <dbReference type="ARBA" id="ARBA00001941"/>
    </source>
</evidence>
<dbReference type="VEuPathDB" id="FungiDB:TSTA_012700"/>
<keyword evidence="10" id="KW-1133">Transmembrane helix</keyword>
<dbReference type="AlphaFoldDB" id="B8MF64"/>
<evidence type="ECO:0000256" key="9">
    <source>
        <dbReference type="PROSITE-ProRule" id="PRU00261"/>
    </source>
</evidence>
<evidence type="ECO:0000313" key="12">
    <source>
        <dbReference type="EMBL" id="EED16163.1"/>
    </source>
</evidence>
<keyword evidence="3" id="KW-0479">Metal-binding</keyword>